<reference evidence="2 3" key="2">
    <citation type="submission" date="2019-08" db="EMBL/GenBank/DDBJ databases">
        <authorList>
            <person name="Henke P."/>
        </authorList>
    </citation>
    <scope>NUCLEOTIDE SEQUENCE [LARGE SCALE GENOMIC DNA]</scope>
    <source>
        <strain evidence="2">Phe10_nw2017</strain>
    </source>
</reference>
<organism evidence="2 3">
    <name type="scientific">Planctomyces bekefii</name>
    <dbReference type="NCBI Taxonomy" id="1653850"/>
    <lineage>
        <taxon>Bacteria</taxon>
        <taxon>Pseudomonadati</taxon>
        <taxon>Planctomycetota</taxon>
        <taxon>Planctomycetia</taxon>
        <taxon>Planctomycetales</taxon>
        <taxon>Planctomycetaceae</taxon>
        <taxon>Planctomyces</taxon>
    </lineage>
</organism>
<feature type="non-terminal residue" evidence="2">
    <location>
        <position position="1"/>
    </location>
</feature>
<dbReference type="EMBL" id="SRHE01000634">
    <property type="protein sequence ID" value="TWW08502.1"/>
    <property type="molecule type" value="Genomic_DNA"/>
</dbReference>
<protein>
    <submittedName>
        <fullName evidence="2">Uncharacterized protein</fullName>
    </submittedName>
</protein>
<feature type="region of interest" description="Disordered" evidence="1">
    <location>
        <begin position="1"/>
        <end position="25"/>
    </location>
</feature>
<comment type="caution">
    <text evidence="2">The sequence shown here is derived from an EMBL/GenBank/DDBJ whole genome shotgun (WGS) entry which is preliminary data.</text>
</comment>
<keyword evidence="3" id="KW-1185">Reference proteome</keyword>
<evidence type="ECO:0000313" key="3">
    <source>
        <dbReference type="Proteomes" id="UP000321083"/>
    </source>
</evidence>
<dbReference type="AlphaFoldDB" id="A0A5C6M372"/>
<dbReference type="Proteomes" id="UP000321083">
    <property type="component" value="Unassembled WGS sequence"/>
</dbReference>
<name>A0A5C6M372_9PLAN</name>
<sequence length="25" mass="2835">THETKERNSGFSIFDLPTGFQVPAR</sequence>
<proteinExistence type="predicted"/>
<evidence type="ECO:0000256" key="1">
    <source>
        <dbReference type="SAM" id="MobiDB-lite"/>
    </source>
</evidence>
<reference evidence="2 3" key="1">
    <citation type="submission" date="2019-08" db="EMBL/GenBank/DDBJ databases">
        <title>100 year-old enigma solved: identification of Planctomyces bekefii, the type genus and species of the phylum Planctomycetes.</title>
        <authorList>
            <person name="Svetlana D.N."/>
            <person name="Overmann J."/>
        </authorList>
    </citation>
    <scope>NUCLEOTIDE SEQUENCE [LARGE SCALE GENOMIC DNA]</scope>
    <source>
        <strain evidence="2">Phe10_nw2017</strain>
    </source>
</reference>
<accession>A0A5C6M372</accession>
<evidence type="ECO:0000313" key="2">
    <source>
        <dbReference type="EMBL" id="TWW08502.1"/>
    </source>
</evidence>
<gene>
    <name evidence="2" type="ORF">E3A20_23680</name>
</gene>